<dbReference type="OrthoDB" id="9808747at2"/>
<dbReference type="InterPro" id="IPR050243">
    <property type="entry name" value="PHP_phosphatase"/>
</dbReference>
<dbReference type="Gene3D" id="1.10.150.20">
    <property type="entry name" value="5' to 3' exonuclease, C-terminal subdomain"/>
    <property type="match status" value="1"/>
</dbReference>
<evidence type="ECO:0000256" key="8">
    <source>
        <dbReference type="ARBA" id="ARBA00022679"/>
    </source>
</evidence>
<keyword evidence="11" id="KW-0227">DNA damage</keyword>
<evidence type="ECO:0000256" key="21">
    <source>
        <dbReference type="ARBA" id="ARBA00049244"/>
    </source>
</evidence>
<keyword evidence="14" id="KW-0915">Sodium</keyword>
<evidence type="ECO:0000256" key="13">
    <source>
        <dbReference type="ARBA" id="ARBA00022932"/>
    </source>
</evidence>
<comment type="function">
    <text evidence="20">Repair polymerase that plays a key role in base-excision repair. During this process, the damaged base is excised by specific DNA glycosylases, the DNA backbone is nicked at the abasic site by an apurinic/apyrimidic (AP) endonuclease, and POLB removes 5'-deoxyribose-phosphate from the preincised AP site acting as a 5'-deoxyribose-phosphate lyase (5'-dRP lyase); through its DNA polymerase activity, it adds one nucleotide to the 3' end of the arising single-nucleotide gap. Conducts 'gap-filling' DNA synthesis in a stepwise distributive fashion rather than in a processive fashion as for other DNA polymerases. It is also able to cleave sugar-phosphate bonds 3' to an intact AP site, acting as an AP lyase.</text>
</comment>
<evidence type="ECO:0000259" key="24">
    <source>
        <dbReference type="SMART" id="SM00483"/>
    </source>
</evidence>
<keyword evidence="26" id="KW-1185">Reference proteome</keyword>
<feature type="domain" description="Polymerase/histidinol phosphatase N-terminal" evidence="23">
    <location>
        <begin position="346"/>
        <end position="424"/>
    </location>
</feature>
<keyword evidence="25" id="KW-0540">Nuclease</keyword>
<evidence type="ECO:0000259" key="22">
    <source>
        <dbReference type="SMART" id="SM00278"/>
    </source>
</evidence>
<dbReference type="SMART" id="SM00278">
    <property type="entry name" value="HhH1"/>
    <property type="match status" value="3"/>
</dbReference>
<accession>A0A411YK53</accession>
<dbReference type="CDD" id="cd00141">
    <property type="entry name" value="NT_POLXc"/>
    <property type="match status" value="1"/>
</dbReference>
<organism evidence="25 26">
    <name type="scientific">Egibacter rhizosphaerae</name>
    <dbReference type="NCBI Taxonomy" id="1670831"/>
    <lineage>
        <taxon>Bacteria</taxon>
        <taxon>Bacillati</taxon>
        <taxon>Actinomycetota</taxon>
        <taxon>Nitriliruptoria</taxon>
        <taxon>Egibacterales</taxon>
        <taxon>Egibacteraceae</taxon>
        <taxon>Egibacter</taxon>
    </lineage>
</organism>
<dbReference type="InterPro" id="IPR047967">
    <property type="entry name" value="PolX_PHP"/>
</dbReference>
<reference evidence="25 26" key="1">
    <citation type="submission" date="2019-01" db="EMBL/GenBank/DDBJ databases">
        <title>Egibacter rhizosphaerae EGI 80759T.</title>
        <authorList>
            <person name="Chen D.-D."/>
            <person name="Tian Y."/>
            <person name="Jiao J.-Y."/>
            <person name="Zhang X.-T."/>
            <person name="Zhang Y.-G."/>
            <person name="Zhang Y."/>
            <person name="Xiao M."/>
            <person name="Shu W.-S."/>
            <person name="Li W.-J."/>
        </authorList>
    </citation>
    <scope>NUCLEOTIDE SEQUENCE [LARGE SCALE GENOMIC DNA]</scope>
    <source>
        <strain evidence="25 26">EGI 80759</strain>
    </source>
</reference>
<evidence type="ECO:0000256" key="11">
    <source>
        <dbReference type="ARBA" id="ARBA00022763"/>
    </source>
</evidence>
<dbReference type="PANTHER" id="PTHR36928">
    <property type="entry name" value="PHOSPHATASE YCDX-RELATED"/>
    <property type="match status" value="1"/>
</dbReference>
<keyword evidence="12" id="KW-0832">Ubl conjugation</keyword>
<dbReference type="InterPro" id="IPR002054">
    <property type="entry name" value="DNA-dir_DNA_pol_X"/>
</dbReference>
<evidence type="ECO:0000259" key="23">
    <source>
        <dbReference type="SMART" id="SM00481"/>
    </source>
</evidence>
<dbReference type="SUPFAM" id="SSF47802">
    <property type="entry name" value="DNA polymerase beta, N-terminal domain-like"/>
    <property type="match status" value="1"/>
</dbReference>
<evidence type="ECO:0000256" key="1">
    <source>
        <dbReference type="ARBA" id="ARBA00001946"/>
    </source>
</evidence>
<feature type="domain" description="Helix-hairpin-helix DNA-binding motif class 1" evidence="22">
    <location>
        <begin position="58"/>
        <end position="77"/>
    </location>
</feature>
<evidence type="ECO:0000313" key="25">
    <source>
        <dbReference type="EMBL" id="QBI21575.1"/>
    </source>
</evidence>
<dbReference type="Pfam" id="PF02811">
    <property type="entry name" value="PHP"/>
    <property type="match status" value="1"/>
</dbReference>
<dbReference type="InterPro" id="IPR029398">
    <property type="entry name" value="PolB_thumb"/>
</dbReference>
<dbReference type="Gene3D" id="3.20.20.140">
    <property type="entry name" value="Metal-dependent hydrolases"/>
    <property type="match status" value="1"/>
</dbReference>
<dbReference type="SMART" id="SM00481">
    <property type="entry name" value="POLIIIAc"/>
    <property type="match status" value="1"/>
</dbReference>
<keyword evidence="25" id="KW-0269">Exonuclease</keyword>
<evidence type="ECO:0000256" key="17">
    <source>
        <dbReference type="ARBA" id="ARBA00035726"/>
    </source>
</evidence>
<keyword evidence="8" id="KW-0808">Transferase</keyword>
<dbReference type="PRINTS" id="PR00870">
    <property type="entry name" value="DNAPOLXBETA"/>
</dbReference>
<comment type="catalytic activity">
    <reaction evidence="19">
        <text>a 5'-end 2'-deoxyribose-2'-deoxyribonucleotide-DNA = (2E,4S)-4-hydroxypenten-2-al-5-phosphate + a 5'-end 5'-phospho-2'-deoxyribonucleoside-DNA + H(+)</text>
        <dbReference type="Rhea" id="RHEA:76255"/>
        <dbReference type="Rhea" id="RHEA-COMP:13180"/>
        <dbReference type="Rhea" id="RHEA-COMP:18657"/>
        <dbReference type="ChEBI" id="CHEBI:15378"/>
        <dbReference type="ChEBI" id="CHEBI:136412"/>
        <dbReference type="ChEBI" id="CHEBI:195194"/>
        <dbReference type="ChEBI" id="CHEBI:195195"/>
    </reaction>
</comment>
<dbReference type="GO" id="GO:0006281">
    <property type="term" value="P:DNA repair"/>
    <property type="evidence" value="ECO:0007669"/>
    <property type="project" value="UniProtKB-KW"/>
</dbReference>
<dbReference type="NCBIfam" id="NF006375">
    <property type="entry name" value="PRK08609.1"/>
    <property type="match status" value="1"/>
</dbReference>
<dbReference type="Gene3D" id="3.30.460.10">
    <property type="entry name" value="Beta Polymerase, domain 2"/>
    <property type="match status" value="1"/>
</dbReference>
<dbReference type="GO" id="GO:0008270">
    <property type="term" value="F:zinc ion binding"/>
    <property type="evidence" value="ECO:0007669"/>
    <property type="project" value="TreeGrafter"/>
</dbReference>
<comment type="catalytic activity">
    <reaction evidence="21">
        <text>DNA(n) + a 2'-deoxyribonucleoside 5'-triphosphate = DNA(n+1) + diphosphate</text>
        <dbReference type="Rhea" id="RHEA:22508"/>
        <dbReference type="Rhea" id="RHEA-COMP:17339"/>
        <dbReference type="Rhea" id="RHEA-COMP:17340"/>
        <dbReference type="ChEBI" id="CHEBI:33019"/>
        <dbReference type="ChEBI" id="CHEBI:61560"/>
        <dbReference type="ChEBI" id="CHEBI:173112"/>
        <dbReference type="EC" id="2.7.7.7"/>
    </reaction>
</comment>
<dbReference type="SUPFAM" id="SSF81301">
    <property type="entry name" value="Nucleotidyltransferase"/>
    <property type="match status" value="1"/>
</dbReference>
<dbReference type="GO" id="GO:0003677">
    <property type="term" value="F:DNA binding"/>
    <property type="evidence" value="ECO:0007669"/>
    <property type="project" value="InterPro"/>
</dbReference>
<dbReference type="GO" id="GO:0005829">
    <property type="term" value="C:cytosol"/>
    <property type="evidence" value="ECO:0007669"/>
    <property type="project" value="TreeGrafter"/>
</dbReference>
<dbReference type="AlphaFoldDB" id="A0A411YK53"/>
<evidence type="ECO:0000256" key="5">
    <source>
        <dbReference type="ARBA" id="ARBA00020020"/>
    </source>
</evidence>
<evidence type="ECO:0000256" key="10">
    <source>
        <dbReference type="ARBA" id="ARBA00022705"/>
    </source>
</evidence>
<keyword evidence="10" id="KW-0235">DNA replication</keyword>
<evidence type="ECO:0000256" key="12">
    <source>
        <dbReference type="ARBA" id="ARBA00022843"/>
    </source>
</evidence>
<dbReference type="InterPro" id="IPR043519">
    <property type="entry name" value="NT_sf"/>
</dbReference>
<evidence type="ECO:0000256" key="6">
    <source>
        <dbReference type="ARBA" id="ARBA00022481"/>
    </source>
</evidence>
<comment type="catalytic activity">
    <reaction evidence="18">
        <text>2'-deoxyribonucleotide-(2'-deoxyribose 5'-phosphate)-2'-deoxyribonucleotide-DNA = a 3'-end 2'-deoxyribonucleotide-(2,3-dehydro-2,3-deoxyribose 5'-phosphate)-DNA + a 5'-end 5'-phospho-2'-deoxyribonucleoside-DNA + H(+)</text>
        <dbReference type="Rhea" id="RHEA:66592"/>
        <dbReference type="Rhea" id="RHEA-COMP:13180"/>
        <dbReference type="Rhea" id="RHEA-COMP:16897"/>
        <dbReference type="Rhea" id="RHEA-COMP:17067"/>
        <dbReference type="ChEBI" id="CHEBI:15378"/>
        <dbReference type="ChEBI" id="CHEBI:136412"/>
        <dbReference type="ChEBI" id="CHEBI:157695"/>
        <dbReference type="ChEBI" id="CHEBI:167181"/>
        <dbReference type="EC" id="4.2.99.18"/>
    </reaction>
</comment>
<comment type="cofactor">
    <cofactor evidence="1">
        <name>Mg(2+)</name>
        <dbReference type="ChEBI" id="CHEBI:18420"/>
    </cofactor>
</comment>
<feature type="domain" description="Helix-hairpin-helix DNA-binding motif class 1" evidence="22">
    <location>
        <begin position="133"/>
        <end position="152"/>
    </location>
</feature>
<dbReference type="Proteomes" id="UP000291469">
    <property type="component" value="Chromosome"/>
</dbReference>
<dbReference type="InterPro" id="IPR003583">
    <property type="entry name" value="Hlx-hairpin-Hlx_DNA-bd_motif"/>
</dbReference>
<evidence type="ECO:0000256" key="3">
    <source>
        <dbReference type="ARBA" id="ARBA00012417"/>
    </source>
</evidence>
<keyword evidence="25" id="KW-0378">Hydrolase</keyword>
<dbReference type="SUPFAM" id="SSF47781">
    <property type="entry name" value="RuvA domain 2-like"/>
    <property type="match status" value="1"/>
</dbReference>
<dbReference type="Pfam" id="PF14520">
    <property type="entry name" value="HHH_5"/>
    <property type="match status" value="1"/>
</dbReference>
<protein>
    <recommendedName>
        <fullName evidence="5">DNA polymerase beta</fullName>
        <ecNumber evidence="3">2.7.7.7</ecNumber>
        <ecNumber evidence="4">4.2.99.18</ecNumber>
    </recommendedName>
    <alternativeName>
        <fullName evidence="16">5'-deoxyribose-phosphate lyase</fullName>
    </alternativeName>
    <alternativeName>
        <fullName evidence="17">AP lyase</fullName>
    </alternativeName>
</protein>
<dbReference type="InterPro" id="IPR002008">
    <property type="entry name" value="DNA_pol_X_beta-like"/>
</dbReference>
<comment type="subcellular location">
    <subcellularLocation>
        <location evidence="2">Cytoplasm</location>
    </subcellularLocation>
</comment>
<dbReference type="InterPro" id="IPR016195">
    <property type="entry name" value="Pol/histidinol_Pase-like"/>
</dbReference>
<dbReference type="Gene3D" id="1.10.150.110">
    <property type="entry name" value="DNA polymerase beta, N-terminal domain-like"/>
    <property type="match status" value="1"/>
</dbReference>
<evidence type="ECO:0000256" key="18">
    <source>
        <dbReference type="ARBA" id="ARBA00044632"/>
    </source>
</evidence>
<dbReference type="KEGG" id="erz:ER308_19705"/>
<dbReference type="InterPro" id="IPR004013">
    <property type="entry name" value="PHP_dom"/>
</dbReference>
<feature type="domain" description="Helix-hairpin-helix DNA-binding motif class 1" evidence="22">
    <location>
        <begin position="98"/>
        <end position="117"/>
    </location>
</feature>
<dbReference type="SUPFAM" id="SSF89550">
    <property type="entry name" value="PHP domain-like"/>
    <property type="match status" value="1"/>
</dbReference>
<name>A0A411YK53_9ACTN</name>
<feature type="domain" description="DNA-directed DNA polymerase X" evidence="24">
    <location>
        <begin position="9"/>
        <end position="322"/>
    </location>
</feature>
<dbReference type="InterPro" id="IPR010994">
    <property type="entry name" value="RuvA_2-like"/>
</dbReference>
<dbReference type="Pfam" id="PF14716">
    <property type="entry name" value="HHH_8"/>
    <property type="match status" value="1"/>
</dbReference>
<keyword evidence="6" id="KW-0488">Methylation</keyword>
<evidence type="ECO:0000256" key="19">
    <source>
        <dbReference type="ARBA" id="ARBA00044678"/>
    </source>
</evidence>
<dbReference type="EMBL" id="CP036402">
    <property type="protein sequence ID" value="QBI21575.1"/>
    <property type="molecule type" value="Genomic_DNA"/>
</dbReference>
<keyword evidence="15" id="KW-0234">DNA repair</keyword>
<evidence type="ECO:0000256" key="9">
    <source>
        <dbReference type="ARBA" id="ARBA00022695"/>
    </source>
</evidence>
<proteinExistence type="predicted"/>
<dbReference type="InterPro" id="IPR010996">
    <property type="entry name" value="HHH_MUS81"/>
</dbReference>
<dbReference type="InterPro" id="IPR022311">
    <property type="entry name" value="PolX-like"/>
</dbReference>
<dbReference type="GO" id="GO:0003887">
    <property type="term" value="F:DNA-directed DNA polymerase activity"/>
    <property type="evidence" value="ECO:0007669"/>
    <property type="project" value="UniProtKB-KW"/>
</dbReference>
<dbReference type="PIRSF" id="PIRSF005047">
    <property type="entry name" value="UCP005047_YshC"/>
    <property type="match status" value="1"/>
</dbReference>
<evidence type="ECO:0000256" key="14">
    <source>
        <dbReference type="ARBA" id="ARBA00023053"/>
    </source>
</evidence>
<dbReference type="SMART" id="SM00483">
    <property type="entry name" value="POLXc"/>
    <property type="match status" value="1"/>
</dbReference>
<dbReference type="Pfam" id="PF14791">
    <property type="entry name" value="DNA_pol_B_thumb"/>
    <property type="match status" value="1"/>
</dbReference>
<evidence type="ECO:0000256" key="7">
    <source>
        <dbReference type="ARBA" id="ARBA00022634"/>
    </source>
</evidence>
<dbReference type="GO" id="GO:0042578">
    <property type="term" value="F:phosphoric ester hydrolase activity"/>
    <property type="evidence" value="ECO:0007669"/>
    <property type="project" value="TreeGrafter"/>
</dbReference>
<evidence type="ECO:0000256" key="20">
    <source>
        <dbReference type="ARBA" id="ARBA00045548"/>
    </source>
</evidence>
<dbReference type="InterPro" id="IPR027421">
    <property type="entry name" value="DNA_pol_lamdba_lyase_dom_sf"/>
</dbReference>
<dbReference type="EC" id="2.7.7.7" evidence="3"/>
<dbReference type="GO" id="GO:0004527">
    <property type="term" value="F:exonuclease activity"/>
    <property type="evidence" value="ECO:0007669"/>
    <property type="project" value="UniProtKB-KW"/>
</dbReference>
<keyword evidence="9" id="KW-0548">Nucleotidyltransferase</keyword>
<evidence type="ECO:0000313" key="26">
    <source>
        <dbReference type="Proteomes" id="UP000291469"/>
    </source>
</evidence>
<dbReference type="Gene3D" id="3.30.210.10">
    <property type="entry name" value="DNA polymerase, thumb domain"/>
    <property type="match status" value="1"/>
</dbReference>
<keyword evidence="7" id="KW-0237">DNA synthesis</keyword>
<dbReference type="CDD" id="cd07436">
    <property type="entry name" value="PHP_PolX"/>
    <property type="match status" value="1"/>
</dbReference>
<evidence type="ECO:0000256" key="16">
    <source>
        <dbReference type="ARBA" id="ARBA00035717"/>
    </source>
</evidence>
<sequence>MSRGALVSWTNTELERSFKEIAELLELDGADRFRVRAYERAAAAAAAAREDLGTVERERLTEVEGVGSSTAEKIIEWREHGSMSLLEDLRARVPSGVRELTGVPGLGPKLARRLHDELGVDSLDALRAAIDAGDVAALSGLGAKRAENLRAGLSRLGGKDADRHPIGDVLPLAERLVRELEELPSARAAAYAGSLRRLRETIGDLDVLVATHHPGDVRAAVPELGPVAEVVSGGDRKLHVRSRSIDIGIDIRFVPPDAWGAALCYFTGSKAHNVRVRERAVRRGLSLNEYGLWRDETRIAGSTEEEVYVALDLPWISPSLREDTGEVEAGDSGHLPDVVEPADLCGDLHGHSDWSGDGRASLDEMVAAAASRGWDYWAVTDHAIGLAINGLDTDGFARRREAIAELRPRAGIAILDAVELNIAVDGSVDFDDAELAGFDLCVAAIHTQMDRPRDVQTRRVLTAMANPHVHVIGHLTGRKIGRRPPIDLDVDAVVAEAVRTGTALEVNGSPARLDLSGELVRKAVEAGATLTISSDAHEPGELRNVETGVGTAQRGWARAADVLNCRDADGLRAFVDEKRTGRG</sequence>
<dbReference type="EC" id="4.2.99.18" evidence="4"/>
<keyword evidence="13" id="KW-0239">DNA-directed DNA polymerase</keyword>
<evidence type="ECO:0000256" key="2">
    <source>
        <dbReference type="ARBA" id="ARBA00004496"/>
    </source>
</evidence>
<dbReference type="InterPro" id="IPR003141">
    <property type="entry name" value="Pol/His_phosphatase_N"/>
</dbReference>
<evidence type="ECO:0000256" key="4">
    <source>
        <dbReference type="ARBA" id="ARBA00012720"/>
    </source>
</evidence>
<dbReference type="GO" id="GO:0140078">
    <property type="term" value="F:class I DNA-(apurinic or apyrimidinic site) endonuclease activity"/>
    <property type="evidence" value="ECO:0007669"/>
    <property type="project" value="UniProtKB-EC"/>
</dbReference>
<evidence type="ECO:0000256" key="15">
    <source>
        <dbReference type="ARBA" id="ARBA00023204"/>
    </source>
</evidence>
<dbReference type="PANTHER" id="PTHR36928:SF1">
    <property type="entry name" value="PHOSPHATASE YCDX-RELATED"/>
    <property type="match status" value="1"/>
</dbReference>
<dbReference type="InterPro" id="IPR037160">
    <property type="entry name" value="DNA_Pol_thumb_sf"/>
</dbReference>
<gene>
    <name evidence="25" type="primary">polX</name>
    <name evidence="25" type="ORF">ER308_19705</name>
</gene>